<comment type="caution">
    <text evidence="1">The sequence shown here is derived from an EMBL/GenBank/DDBJ whole genome shotgun (WGS) entry which is preliminary data.</text>
</comment>
<dbReference type="AlphaFoldDB" id="A0A2P5Z349"/>
<evidence type="ECO:0000313" key="1">
    <source>
        <dbReference type="EMBL" id="PPU82116.1"/>
    </source>
</evidence>
<dbReference type="Proteomes" id="UP000247346">
    <property type="component" value="Unassembled WGS sequence"/>
</dbReference>
<evidence type="ECO:0000313" key="2">
    <source>
        <dbReference type="Proteomes" id="UP000247346"/>
    </source>
</evidence>
<dbReference type="EMBL" id="MDEK01000010">
    <property type="protein sequence ID" value="PPU82116.1"/>
    <property type="molecule type" value="Genomic_DNA"/>
</dbReference>
<reference evidence="1 2" key="1">
    <citation type="submission" date="2016-08" db="EMBL/GenBank/DDBJ databases">
        <authorList>
            <person name="Seilhamer J.J."/>
        </authorList>
    </citation>
    <scope>NUCLEOTIDE SEQUENCE [LARGE SCALE GENOMIC DNA]</scope>
    <source>
        <strain evidence="1 2">CFBP4641</strain>
    </source>
</reference>
<proteinExistence type="predicted"/>
<accession>A0A2P5Z349</accession>
<sequence length="125" mass="14441">MTMAYEDDFYIRGNIIGYTGALNNAPTVYFAKVFSDALLGKKMFEFGRITQDHPHRDNIGRNKVRYARDYAIYNLQSDNQEYAAEFYQGDIRHRSRNPFIQVHEGDPAMDALAAAIARFPDRKPK</sequence>
<organism evidence="1 2">
    <name type="scientific">Xanthomonas sacchari</name>
    <dbReference type="NCBI Taxonomy" id="56458"/>
    <lineage>
        <taxon>Bacteria</taxon>
        <taxon>Pseudomonadati</taxon>
        <taxon>Pseudomonadota</taxon>
        <taxon>Gammaproteobacteria</taxon>
        <taxon>Lysobacterales</taxon>
        <taxon>Lysobacteraceae</taxon>
        <taxon>Xanthomonas</taxon>
    </lineage>
</organism>
<gene>
    <name evidence="1" type="ORF">XsacCFBP4641_12420</name>
</gene>
<name>A0A2P5Z349_9XANT</name>
<protein>
    <submittedName>
        <fullName evidence="1">Uncharacterized protein</fullName>
    </submittedName>
</protein>